<comment type="caution">
    <text evidence="1">The sequence shown here is derived from an EMBL/GenBank/DDBJ whole genome shotgun (WGS) entry which is preliminary data.</text>
</comment>
<name>A0AA40P0Z0_9PSED</name>
<evidence type="ECO:0000313" key="2">
    <source>
        <dbReference type="Proteomes" id="UP000050523"/>
    </source>
</evidence>
<protein>
    <recommendedName>
        <fullName evidence="3">Glutamate carboxypeptidase</fullName>
    </recommendedName>
</protein>
<gene>
    <name evidence="1" type="ORF">ALO43_200134</name>
</gene>
<dbReference type="AlphaFoldDB" id="A0AA40P0Z0"/>
<dbReference type="Proteomes" id="UP000050523">
    <property type="component" value="Unassembled WGS sequence"/>
</dbReference>
<evidence type="ECO:0000313" key="1">
    <source>
        <dbReference type="EMBL" id="KPY94259.1"/>
    </source>
</evidence>
<sequence>MGVVGAGLHADNEYIELSSIAPRLYLTVALITRLSQGEAP</sequence>
<organism evidence="1 2">
    <name type="scientific">Pseudomonas tremae</name>
    <dbReference type="NCBI Taxonomy" id="200454"/>
    <lineage>
        <taxon>Bacteria</taxon>
        <taxon>Pseudomonadati</taxon>
        <taxon>Pseudomonadota</taxon>
        <taxon>Gammaproteobacteria</taxon>
        <taxon>Pseudomonadales</taxon>
        <taxon>Pseudomonadaceae</taxon>
        <taxon>Pseudomonas</taxon>
    </lineage>
</organism>
<proteinExistence type="predicted"/>
<reference evidence="1 2" key="1">
    <citation type="submission" date="2015-09" db="EMBL/GenBank/DDBJ databases">
        <title>Genome announcement of multiple Pseudomonas syringae strains.</title>
        <authorList>
            <person name="Thakur S."/>
            <person name="Wang P.W."/>
            <person name="Gong Y."/>
            <person name="Weir B.S."/>
            <person name="Guttman D.S."/>
        </authorList>
    </citation>
    <scope>NUCLEOTIDE SEQUENCE [LARGE SCALE GENOMIC DNA]</scope>
    <source>
        <strain evidence="1 2">ICMP9151</strain>
    </source>
</reference>
<dbReference type="EMBL" id="LJRO01000385">
    <property type="protein sequence ID" value="KPY94259.1"/>
    <property type="molecule type" value="Genomic_DNA"/>
</dbReference>
<evidence type="ECO:0008006" key="3">
    <source>
        <dbReference type="Google" id="ProtNLM"/>
    </source>
</evidence>
<accession>A0AA40P0Z0</accession>